<feature type="transmembrane region" description="Helical" evidence="2">
    <location>
        <begin position="12"/>
        <end position="34"/>
    </location>
</feature>
<evidence type="ECO:0000313" key="3">
    <source>
        <dbReference type="EMBL" id="VAW20250.1"/>
    </source>
</evidence>
<evidence type="ECO:0000256" key="1">
    <source>
        <dbReference type="SAM" id="MobiDB-lite"/>
    </source>
</evidence>
<keyword evidence="2" id="KW-0472">Membrane</keyword>
<feature type="region of interest" description="Disordered" evidence="1">
    <location>
        <begin position="211"/>
        <end position="237"/>
    </location>
</feature>
<dbReference type="EMBL" id="UOEQ01000263">
    <property type="protein sequence ID" value="VAW20250.1"/>
    <property type="molecule type" value="Genomic_DNA"/>
</dbReference>
<protein>
    <recommendedName>
        <fullName evidence="4">DUF998 domain-containing protein</fullName>
    </recommendedName>
</protein>
<accession>A0A3B0TU48</accession>
<name>A0A3B0TU48_9ZZZZ</name>
<reference evidence="3" key="1">
    <citation type="submission" date="2018-06" db="EMBL/GenBank/DDBJ databases">
        <authorList>
            <person name="Zhirakovskaya E."/>
        </authorList>
    </citation>
    <scope>NUCLEOTIDE SEQUENCE</scope>
</reference>
<evidence type="ECO:0000256" key="2">
    <source>
        <dbReference type="SAM" id="Phobius"/>
    </source>
</evidence>
<feature type="transmembrane region" description="Helical" evidence="2">
    <location>
        <begin position="153"/>
        <end position="177"/>
    </location>
</feature>
<sequence>MPGINTDMPGWIIRATTIILPSIFLAIILIQPWVEPKWMFLDPLTSAEFAPECCPPYFGFVSTLGVMLWTITAAISLFAALIIFISRQNISLLKFALTAGTLSGLLALDDAFLLHEKVFPAFGVPQNGVMAIYVLLTLAYVLASWRTIFKFDFWILAFGGFAFAASLFIDIYFSSLLPYLVYLEDSAKFIGIVCWTSFHITTLGRALSQNTSQPKTASSPATSPTVSGQSLAGESAI</sequence>
<feature type="transmembrane region" description="Helical" evidence="2">
    <location>
        <begin position="128"/>
        <end position="146"/>
    </location>
</feature>
<evidence type="ECO:0008006" key="4">
    <source>
        <dbReference type="Google" id="ProtNLM"/>
    </source>
</evidence>
<feature type="transmembrane region" description="Helical" evidence="2">
    <location>
        <begin position="92"/>
        <end position="108"/>
    </location>
</feature>
<keyword evidence="2" id="KW-0812">Transmembrane</keyword>
<gene>
    <name evidence="3" type="ORF">MNBD_ALPHA11-2375</name>
</gene>
<keyword evidence="2" id="KW-1133">Transmembrane helix</keyword>
<organism evidence="3">
    <name type="scientific">hydrothermal vent metagenome</name>
    <dbReference type="NCBI Taxonomy" id="652676"/>
    <lineage>
        <taxon>unclassified sequences</taxon>
        <taxon>metagenomes</taxon>
        <taxon>ecological metagenomes</taxon>
    </lineage>
</organism>
<feature type="compositionally biased region" description="Low complexity" evidence="1">
    <location>
        <begin position="211"/>
        <end position="225"/>
    </location>
</feature>
<proteinExistence type="predicted"/>
<feature type="compositionally biased region" description="Polar residues" evidence="1">
    <location>
        <begin position="226"/>
        <end position="237"/>
    </location>
</feature>
<dbReference type="AlphaFoldDB" id="A0A3B0TU48"/>
<feature type="transmembrane region" description="Helical" evidence="2">
    <location>
        <begin position="66"/>
        <end position="85"/>
    </location>
</feature>